<organism evidence="11 12">
    <name type="scientific">Marinactinospora thermotolerans DSM 45154</name>
    <dbReference type="NCBI Taxonomy" id="1122192"/>
    <lineage>
        <taxon>Bacteria</taxon>
        <taxon>Bacillati</taxon>
        <taxon>Actinomycetota</taxon>
        <taxon>Actinomycetes</taxon>
        <taxon>Streptosporangiales</taxon>
        <taxon>Nocardiopsidaceae</taxon>
        <taxon>Marinactinospora</taxon>
    </lineage>
</organism>
<evidence type="ECO:0000313" key="12">
    <source>
        <dbReference type="Proteomes" id="UP000190637"/>
    </source>
</evidence>
<dbReference type="Gene3D" id="3.40.50.300">
    <property type="entry name" value="P-loop containing nucleotide triphosphate hydrolases"/>
    <property type="match status" value="1"/>
</dbReference>
<keyword evidence="8" id="KW-0311">Gluconate utilization</keyword>
<dbReference type="GO" id="GO:0005737">
    <property type="term" value="C:cytoplasm"/>
    <property type="evidence" value="ECO:0007669"/>
    <property type="project" value="TreeGrafter"/>
</dbReference>
<dbReference type="AlphaFoldDB" id="A0A1T4SML1"/>
<dbReference type="Pfam" id="PF13671">
    <property type="entry name" value="AAA_33"/>
    <property type="match status" value="1"/>
</dbReference>
<evidence type="ECO:0000256" key="3">
    <source>
        <dbReference type="ARBA" id="ARBA00012054"/>
    </source>
</evidence>
<accession>A0A1T4SML1</accession>
<comment type="pathway">
    <text evidence="1">Carbohydrate acid metabolism.</text>
</comment>
<protein>
    <recommendedName>
        <fullName evidence="3 10">Gluconokinase</fullName>
        <ecNumber evidence="3 10">2.7.1.12</ecNumber>
    </recommendedName>
</protein>
<keyword evidence="5 10" id="KW-0547">Nucleotide-binding</keyword>
<dbReference type="CDD" id="cd02021">
    <property type="entry name" value="GntK"/>
    <property type="match status" value="1"/>
</dbReference>
<sequence length="180" mass="19546">MHFVVMGVSGSGKSTVALRVAERLGLPHAEADAFHPESNIAKMSSGVPLTDEDRMPWLRSLAQWIEEHERRGETTVVACSALKRSYRDVLRSGAPGRVEFIHLDGSTELIGRRLRERAGHFMPAGLLASQAATLEPLEQDEAGIVIDVEPSPEEIIDLAVRFIDGRIADLSDGPAGSALR</sequence>
<dbReference type="PANTHER" id="PTHR43442">
    <property type="entry name" value="GLUCONOKINASE-RELATED"/>
    <property type="match status" value="1"/>
</dbReference>
<keyword evidence="4 10" id="KW-0808">Transferase</keyword>
<evidence type="ECO:0000256" key="7">
    <source>
        <dbReference type="ARBA" id="ARBA00022840"/>
    </source>
</evidence>
<name>A0A1T4SML1_9ACTN</name>
<dbReference type="EMBL" id="FUWS01000010">
    <property type="protein sequence ID" value="SKA29101.1"/>
    <property type="molecule type" value="Genomic_DNA"/>
</dbReference>
<gene>
    <name evidence="11" type="ORF">SAMN02745673_03651</name>
</gene>
<dbReference type="InterPro" id="IPR027417">
    <property type="entry name" value="P-loop_NTPase"/>
</dbReference>
<reference evidence="11 12" key="1">
    <citation type="submission" date="2017-02" db="EMBL/GenBank/DDBJ databases">
        <authorList>
            <person name="Peterson S.W."/>
        </authorList>
    </citation>
    <scope>NUCLEOTIDE SEQUENCE [LARGE SCALE GENOMIC DNA]</scope>
    <source>
        <strain evidence="11 12">DSM 45154</strain>
    </source>
</reference>
<dbReference type="FunFam" id="3.40.50.300:FF:000522">
    <property type="entry name" value="Gluconokinase"/>
    <property type="match status" value="1"/>
</dbReference>
<evidence type="ECO:0000256" key="6">
    <source>
        <dbReference type="ARBA" id="ARBA00022777"/>
    </source>
</evidence>
<evidence type="ECO:0000256" key="9">
    <source>
        <dbReference type="ARBA" id="ARBA00048090"/>
    </source>
</evidence>
<dbReference type="GO" id="GO:0019521">
    <property type="term" value="P:D-gluconate metabolic process"/>
    <property type="evidence" value="ECO:0007669"/>
    <property type="project" value="UniProtKB-KW"/>
</dbReference>
<dbReference type="NCBIfam" id="TIGR01313">
    <property type="entry name" value="therm_gnt_kin"/>
    <property type="match status" value="1"/>
</dbReference>
<keyword evidence="7 10" id="KW-0067">ATP-binding</keyword>
<dbReference type="STRING" id="1122192.SAMN02745673_03651"/>
<dbReference type="RefSeq" id="WP_078762912.1">
    <property type="nucleotide sequence ID" value="NZ_FUWS01000010.1"/>
</dbReference>
<dbReference type="EC" id="2.7.1.12" evidence="3 10"/>
<evidence type="ECO:0000256" key="4">
    <source>
        <dbReference type="ARBA" id="ARBA00022679"/>
    </source>
</evidence>
<dbReference type="PANTHER" id="PTHR43442:SF3">
    <property type="entry name" value="GLUCONOKINASE-RELATED"/>
    <property type="match status" value="1"/>
</dbReference>
<evidence type="ECO:0000256" key="10">
    <source>
        <dbReference type="RuleBase" id="RU363066"/>
    </source>
</evidence>
<keyword evidence="6 10" id="KW-0418">Kinase</keyword>
<comment type="catalytic activity">
    <reaction evidence="9 10">
        <text>D-gluconate + ATP = 6-phospho-D-gluconate + ADP + H(+)</text>
        <dbReference type="Rhea" id="RHEA:19433"/>
        <dbReference type="ChEBI" id="CHEBI:15378"/>
        <dbReference type="ChEBI" id="CHEBI:18391"/>
        <dbReference type="ChEBI" id="CHEBI:30616"/>
        <dbReference type="ChEBI" id="CHEBI:58759"/>
        <dbReference type="ChEBI" id="CHEBI:456216"/>
        <dbReference type="EC" id="2.7.1.12"/>
    </reaction>
</comment>
<dbReference type="SUPFAM" id="SSF52540">
    <property type="entry name" value="P-loop containing nucleoside triphosphate hydrolases"/>
    <property type="match status" value="1"/>
</dbReference>
<dbReference type="Proteomes" id="UP000190637">
    <property type="component" value="Unassembled WGS sequence"/>
</dbReference>
<evidence type="ECO:0000256" key="1">
    <source>
        <dbReference type="ARBA" id="ARBA00004761"/>
    </source>
</evidence>
<proteinExistence type="inferred from homology"/>
<dbReference type="GO" id="GO:0046316">
    <property type="term" value="F:gluconokinase activity"/>
    <property type="evidence" value="ECO:0007669"/>
    <property type="project" value="UniProtKB-EC"/>
</dbReference>
<dbReference type="InterPro" id="IPR006001">
    <property type="entry name" value="Therm_gnt_kin"/>
</dbReference>
<evidence type="ECO:0000256" key="5">
    <source>
        <dbReference type="ARBA" id="ARBA00022741"/>
    </source>
</evidence>
<dbReference type="OrthoDB" id="9795716at2"/>
<evidence type="ECO:0000256" key="2">
    <source>
        <dbReference type="ARBA" id="ARBA00008420"/>
    </source>
</evidence>
<dbReference type="GO" id="GO:0005524">
    <property type="term" value="F:ATP binding"/>
    <property type="evidence" value="ECO:0007669"/>
    <property type="project" value="UniProtKB-KW"/>
</dbReference>
<keyword evidence="12" id="KW-1185">Reference proteome</keyword>
<comment type="similarity">
    <text evidence="2 10">Belongs to the gluconokinase GntK/GntV family.</text>
</comment>
<evidence type="ECO:0000256" key="8">
    <source>
        <dbReference type="ARBA" id="ARBA00023064"/>
    </source>
</evidence>
<evidence type="ECO:0000313" key="11">
    <source>
        <dbReference type="EMBL" id="SKA29101.1"/>
    </source>
</evidence>